<organism evidence="5 6">
    <name type="scientific">Acrobeloides nanus</name>
    <dbReference type="NCBI Taxonomy" id="290746"/>
    <lineage>
        <taxon>Eukaryota</taxon>
        <taxon>Metazoa</taxon>
        <taxon>Ecdysozoa</taxon>
        <taxon>Nematoda</taxon>
        <taxon>Chromadorea</taxon>
        <taxon>Rhabditida</taxon>
        <taxon>Tylenchina</taxon>
        <taxon>Cephalobomorpha</taxon>
        <taxon>Cephaloboidea</taxon>
        <taxon>Cephalobidae</taxon>
        <taxon>Acrobeloides</taxon>
    </lineage>
</organism>
<dbReference type="InterPro" id="IPR017853">
    <property type="entry name" value="GH"/>
</dbReference>
<dbReference type="PRINTS" id="PR00131">
    <property type="entry name" value="GLHYDRLASE1"/>
</dbReference>
<evidence type="ECO:0000256" key="2">
    <source>
        <dbReference type="ARBA" id="ARBA00022801"/>
    </source>
</evidence>
<sequence>MKDRLLEKSKDEGRIRSRLPEFTKEETKLLKDEYTSNVPIDDLDGGFVTSMDPKWKQIDPPRGYVVVNPEALKEHLNYIKEEYGNPKVMITENGCMDHLEEGMNDLTRIEFVQAHLVVLAQAIEEGCNVIGYTLWSLMDNFEWTKGYTLRFGIYHIDFNDPELKRTPKASASWYKKVIKDRAINVLVEDKNAISEHFQQEVHGAEI</sequence>
<dbReference type="WBParaSite" id="ACRNAN_scaffold890.g26108.t1">
    <property type="protein sequence ID" value="ACRNAN_scaffold890.g26108.t1"/>
    <property type="gene ID" value="ACRNAN_scaffold890.g26108"/>
</dbReference>
<name>A0A914EK07_9BILA</name>
<dbReference type="Pfam" id="PF00232">
    <property type="entry name" value="Glyco_hydro_1"/>
    <property type="match status" value="1"/>
</dbReference>
<evidence type="ECO:0000313" key="6">
    <source>
        <dbReference type="WBParaSite" id="ACRNAN_scaffold890.g26108.t1"/>
    </source>
</evidence>
<dbReference type="AlphaFoldDB" id="A0A914EK07"/>
<dbReference type="SUPFAM" id="SSF51445">
    <property type="entry name" value="(Trans)glycosidases"/>
    <property type="match status" value="1"/>
</dbReference>
<protein>
    <submittedName>
        <fullName evidence="6">Beta-glucosidase</fullName>
    </submittedName>
</protein>
<proteinExistence type="inferred from homology"/>
<dbReference type="Proteomes" id="UP000887540">
    <property type="component" value="Unplaced"/>
</dbReference>
<dbReference type="PANTHER" id="PTHR10353:SF36">
    <property type="entry name" value="LP05116P"/>
    <property type="match status" value="1"/>
</dbReference>
<accession>A0A914EK07</accession>
<comment type="similarity">
    <text evidence="1 4">Belongs to the glycosyl hydrolase 1 family.</text>
</comment>
<evidence type="ECO:0000256" key="3">
    <source>
        <dbReference type="ARBA" id="ARBA00023295"/>
    </source>
</evidence>
<dbReference type="InterPro" id="IPR001360">
    <property type="entry name" value="Glyco_hydro_1"/>
</dbReference>
<dbReference type="Gene3D" id="3.20.20.80">
    <property type="entry name" value="Glycosidases"/>
    <property type="match status" value="1"/>
</dbReference>
<evidence type="ECO:0000256" key="1">
    <source>
        <dbReference type="ARBA" id="ARBA00010838"/>
    </source>
</evidence>
<evidence type="ECO:0000313" key="5">
    <source>
        <dbReference type="Proteomes" id="UP000887540"/>
    </source>
</evidence>
<keyword evidence="5" id="KW-1185">Reference proteome</keyword>
<dbReference type="PANTHER" id="PTHR10353">
    <property type="entry name" value="GLYCOSYL HYDROLASE"/>
    <property type="match status" value="1"/>
</dbReference>
<evidence type="ECO:0000256" key="4">
    <source>
        <dbReference type="RuleBase" id="RU003690"/>
    </source>
</evidence>
<keyword evidence="2" id="KW-0378">Hydrolase</keyword>
<dbReference type="GO" id="GO:0005975">
    <property type="term" value="P:carbohydrate metabolic process"/>
    <property type="evidence" value="ECO:0007669"/>
    <property type="project" value="InterPro"/>
</dbReference>
<keyword evidence="3" id="KW-0326">Glycosidase</keyword>
<dbReference type="GO" id="GO:0008422">
    <property type="term" value="F:beta-glucosidase activity"/>
    <property type="evidence" value="ECO:0007669"/>
    <property type="project" value="TreeGrafter"/>
</dbReference>
<reference evidence="6" key="1">
    <citation type="submission" date="2022-11" db="UniProtKB">
        <authorList>
            <consortium name="WormBaseParasite"/>
        </authorList>
    </citation>
    <scope>IDENTIFICATION</scope>
</reference>